<dbReference type="Proteomes" id="UP000053872">
    <property type="component" value="Unassembled WGS sequence"/>
</dbReference>
<dbReference type="FunFam" id="2.60.40.10:FF:000211">
    <property type="entry name" value="Obscurin-like protein 1"/>
    <property type="match status" value="8"/>
</dbReference>
<dbReference type="SMART" id="SM00409">
    <property type="entry name" value="IG"/>
    <property type="match status" value="16"/>
</dbReference>
<evidence type="ECO:0000256" key="8">
    <source>
        <dbReference type="ARBA" id="ARBA00023242"/>
    </source>
</evidence>
<feature type="domain" description="Ig-like" evidence="10">
    <location>
        <begin position="513"/>
        <end position="599"/>
    </location>
</feature>
<feature type="domain" description="Ig-like" evidence="10">
    <location>
        <begin position="964"/>
        <end position="1049"/>
    </location>
</feature>
<dbReference type="EMBL" id="AKCR02000673">
    <property type="protein sequence ID" value="PKK16879.1"/>
    <property type="molecule type" value="Genomic_DNA"/>
</dbReference>
<evidence type="ECO:0000256" key="5">
    <source>
        <dbReference type="ARBA" id="ARBA00022553"/>
    </source>
</evidence>
<feature type="domain" description="Ig-like" evidence="10">
    <location>
        <begin position="284"/>
        <end position="420"/>
    </location>
</feature>
<feature type="domain" description="Ig-like" evidence="10">
    <location>
        <begin position="873"/>
        <end position="960"/>
    </location>
</feature>
<name>A0A2I0LHG6_COLLI</name>
<feature type="domain" description="Ig-like" evidence="10">
    <location>
        <begin position="1053"/>
        <end position="1235"/>
    </location>
</feature>
<dbReference type="GO" id="GO:0005737">
    <property type="term" value="C:cytoplasm"/>
    <property type="evidence" value="ECO:0007669"/>
    <property type="project" value="UniProtKB-SubCell"/>
</dbReference>
<dbReference type="PANTHER" id="PTHR35971">
    <property type="entry name" value="SI:DKEY-31G6.6"/>
    <property type="match status" value="1"/>
</dbReference>
<feature type="domain" description="Ig-like" evidence="10">
    <location>
        <begin position="194"/>
        <end position="280"/>
    </location>
</feature>
<dbReference type="SMART" id="SM00408">
    <property type="entry name" value="IGc2"/>
    <property type="match status" value="11"/>
</dbReference>
<keyword evidence="7" id="KW-1015">Disulfide bond</keyword>
<evidence type="ECO:0000256" key="1">
    <source>
        <dbReference type="ARBA" id="ARBA00004123"/>
    </source>
</evidence>
<comment type="caution">
    <text evidence="11">The sequence shown here is derived from an EMBL/GenBank/DDBJ whole genome shotgun (WGS) entry which is preliminary data.</text>
</comment>
<feature type="domain" description="Ig-like" evidence="10">
    <location>
        <begin position="699"/>
        <end position="789"/>
    </location>
</feature>
<evidence type="ECO:0000256" key="4">
    <source>
        <dbReference type="ARBA" id="ARBA00022490"/>
    </source>
</evidence>
<feature type="domain" description="Ig-like" evidence="10">
    <location>
        <begin position="421"/>
        <end position="511"/>
    </location>
</feature>
<dbReference type="SUPFAM" id="SSF48726">
    <property type="entry name" value="Immunoglobulin"/>
    <property type="match status" value="16"/>
</dbReference>
<evidence type="ECO:0000256" key="3">
    <source>
        <dbReference type="ARBA" id="ARBA00006692"/>
    </source>
</evidence>
<keyword evidence="4" id="KW-0963">Cytoplasm</keyword>
<keyword evidence="5" id="KW-0597">Phosphoprotein</keyword>
<dbReference type="Gene3D" id="2.60.40.10">
    <property type="entry name" value="Immunoglobulins"/>
    <property type="match status" value="17"/>
</dbReference>
<dbReference type="InterPro" id="IPR003599">
    <property type="entry name" value="Ig_sub"/>
</dbReference>
<gene>
    <name evidence="11" type="ORF">A306_00000122</name>
</gene>
<dbReference type="InterPro" id="IPR036179">
    <property type="entry name" value="Ig-like_dom_sf"/>
</dbReference>
<feature type="domain" description="Ig-like" evidence="10">
    <location>
        <begin position="101"/>
        <end position="191"/>
    </location>
</feature>
<feature type="domain" description="Ig-like" evidence="10">
    <location>
        <begin position="621"/>
        <end position="697"/>
    </location>
</feature>
<dbReference type="STRING" id="8932.A0A2I0LHG6"/>
<feature type="domain" description="Ig-like" evidence="10">
    <location>
        <begin position="1500"/>
        <end position="1574"/>
    </location>
</feature>
<keyword evidence="8" id="KW-0539">Nucleus</keyword>
<accession>A0A2I0LHG6</accession>
<dbReference type="InterPro" id="IPR013098">
    <property type="entry name" value="Ig_I-set"/>
</dbReference>
<evidence type="ECO:0000256" key="9">
    <source>
        <dbReference type="ARBA" id="ARBA00023319"/>
    </source>
</evidence>
<dbReference type="InterPro" id="IPR052385">
    <property type="entry name" value="Obscurin/Obscurin-like_Reg"/>
</dbReference>
<proteinExistence type="inferred from homology"/>
<keyword evidence="6" id="KW-0677">Repeat</keyword>
<dbReference type="InterPro" id="IPR003598">
    <property type="entry name" value="Ig_sub2"/>
</dbReference>
<sequence>MHLLVLVHVTRQDAGTISFTVGESQTSSQLRLSVAVHGAWFLNGARLGQEEEEAGGRCSVRCHGTEHSLLIRGARLADSGTQVTFMSGAVRDSATLHVQAPQVRIAPVPEAEQLREVPAGLPVLLECQVSPADTPVCWLKDGKAVPLDDIIAVQAEGCVRRLLLRSAGPSDTGTYTCDAGDDAMSFTVTITEAPVKIVSSNEEAPHTYVAGQRVELWCQLSRPAAPVSWYKDGEEVEAGEDLVLEQEGPRCRLVLPCARPQDTGEFVCDAGGDSVFYTITVAAPQVHIAPVPEAEQLKEVLEGLPVSLECQVTPPDAPTCWLKDGEAMVPTEAPMRIIGSNEAAPHTYVAGQRVELWCQLSRPAAPVRWYKDGEEVKAGESLVLEQEGPWCRLVLPCARPQDTGEFICDTGDTSVSFHVSPPVRILQPPQRSLELPVQAPGCVELRCELSVPGAPVRWFKDGLEVDETDNLLLLAEGAWRCLLIPRSSAEDAGEYICESKDEAVSFDVQVSEPPVRILQPLRPPPIVTVSPGETVTLDCELSHVDAPVCWSKAGVRLEAGGSLVLEEEGAHRRLLIPMARAEDSGKYICDAADDTIAFTVQVLDPLVRILEKDILPIQRHCQSMEDLVLEVQLSHAHGEVKWYKDGEKLQDTGHVRLEEDGARRSLVILGATGRDKGEYLCDTGNDSIIFFVTVEVPEPPVTIVGSTGAMEHRCLVAGEDLVLACEISRPDATVRWLRDGQEVQAGERIQMEAHGVRRQLTIHGVQSGDSGCYICDAASDRMVTSVEVSAQSPLEVLEGDSVTLVARLFPETAAAQWQKDGQMLCSGGRLLVCSEGPARSLTIKQVELGDSGIFLCDAGDDEVHFTLHVKEAPVLFVNKREELEKLLVLEGGSTVLSAIVSMERADVTWLGPQQAVVASERCELRRDGRVHSLVLHNVAKEDAGIYTCLSSNDQMQFDVSVRELQVKFLRGLSDVRARQGERVVLWCELCKARGDVLWRKDGQALVPGPRWQMMAEGRERSLVLSRVEPEDAGEYCCESNDDRTLATLTVQVPRVVEIITELKSLTVLEGEDATFKCLVSPEDVAVTWQLNGQPVFPGERLLVTRSGLCHSLTLRQCQPADAGTVTANAEGLVSMARLSVQEAQVLFVQKLRDVVAEEQGDVCLEVEVSHEAAEVQWLKQGVLLQPSSKYQMQESGHRRTLTIRCLGHADRGTYRCESLHDRTQARLCVEPQKVSIRMPLTDVETFEKETATFHLELSHPGVPGVWTRDGIRVKPSGTCRISATGCGHSLTLEGLALQDSGTITFTADTLRCSARLLVREPPVTMVRVPQDMGVTEMGVASFECELSRPSVEVKWFKDGQELRPGPRCRIYSVGRRRVLQLSRCELADAGAYTCDAGDCQASATLHVQERQVCIMKDLQDACVREGDNAVFTCEVSHEDVKGEWFREGEKIKVSSTVKIRQEGTRHFLLLCGVCPEDAGFIRFTAGMAGSEASLQVEALPIRIVKPLRDKTVLARHKATLECTVSHARGRVRWLRGDTEIFAGDKYEICNLDCYRTLIIHRVGPEDEDSYTCDAFDDRSTARLLVEGNEAHGGAHWGLWVLSSLAVEGRWGPCSHIPLLAKVCTLGSGEQAGHGTRGLCPPLLGHSFSGAPPAPGILSSPLFLLSLQGGRSQDVLLRGCTEADERHCWEMGSCFPSDVQTHGHHSQPALASRLCIKQHFFFLTWLLPSQQDGVPLGERVVAPLGILPSIPGEPCPRHPPSPLHSLWSHTPDSERLFTVWLWPQQHLAHLQKRLKRGTAAWRCRDGGTWQKRAIPGAVGLAGLRRGSQSRGAPWSSLTTILPAWPRGNPGSLCNKLIQIIARELYTRREPLPVAPLWGSCPVLRLGPASAFPLATIKSSRQQNSDSF</sequence>
<evidence type="ECO:0000313" key="11">
    <source>
        <dbReference type="EMBL" id="PKK16879.1"/>
    </source>
</evidence>
<evidence type="ECO:0000313" key="12">
    <source>
        <dbReference type="Proteomes" id="UP000053872"/>
    </source>
</evidence>
<dbReference type="FunFam" id="2.60.40.10:FF:001002">
    <property type="entry name" value="obscurin-like protein 1 isoform X2"/>
    <property type="match status" value="1"/>
</dbReference>
<protein>
    <recommendedName>
        <fullName evidence="10">Ig-like domain-containing protein</fullName>
    </recommendedName>
</protein>
<evidence type="ECO:0000259" key="10">
    <source>
        <dbReference type="PROSITE" id="PS50835"/>
    </source>
</evidence>
<dbReference type="Pfam" id="PF07679">
    <property type="entry name" value="I-set"/>
    <property type="match status" value="13"/>
</dbReference>
<reference evidence="11 12" key="1">
    <citation type="journal article" date="2013" name="Science">
        <title>Genomic diversity and evolution of the head crest in the rock pigeon.</title>
        <authorList>
            <person name="Shapiro M.D."/>
            <person name="Kronenberg Z."/>
            <person name="Li C."/>
            <person name="Domyan E.T."/>
            <person name="Pan H."/>
            <person name="Campbell M."/>
            <person name="Tan H."/>
            <person name="Huff C.D."/>
            <person name="Hu H."/>
            <person name="Vickrey A.I."/>
            <person name="Nielsen S.C."/>
            <person name="Stringham S.A."/>
            <person name="Hu H."/>
            <person name="Willerslev E."/>
            <person name="Gilbert M.T."/>
            <person name="Yandell M."/>
            <person name="Zhang G."/>
            <person name="Wang J."/>
        </authorList>
    </citation>
    <scope>NUCLEOTIDE SEQUENCE [LARGE SCALE GENOMIC DNA]</scope>
    <source>
        <tissue evidence="11">Blood</tissue>
    </source>
</reference>
<dbReference type="InterPro" id="IPR013783">
    <property type="entry name" value="Ig-like_fold"/>
</dbReference>
<comment type="similarity">
    <text evidence="3">Belongs to the protein kinase superfamily. CAMK Ser/Thr protein kinase family.</text>
</comment>
<dbReference type="InParanoid" id="A0A2I0LHG6"/>
<dbReference type="GO" id="GO:0005634">
    <property type="term" value="C:nucleus"/>
    <property type="evidence" value="ECO:0007669"/>
    <property type="project" value="UniProtKB-SubCell"/>
</dbReference>
<evidence type="ECO:0000256" key="2">
    <source>
        <dbReference type="ARBA" id="ARBA00004496"/>
    </source>
</evidence>
<dbReference type="Pfam" id="PF13895">
    <property type="entry name" value="Ig_2"/>
    <property type="match status" value="1"/>
</dbReference>
<dbReference type="FunFam" id="2.60.40.10:FF:000241">
    <property type="entry name" value="obscurin-like protein 1 isoform X2"/>
    <property type="match status" value="2"/>
</dbReference>
<dbReference type="InterPro" id="IPR007110">
    <property type="entry name" value="Ig-like_dom"/>
</dbReference>
<organism evidence="11 12">
    <name type="scientific">Columba livia</name>
    <name type="common">Rock dove</name>
    <dbReference type="NCBI Taxonomy" id="8932"/>
    <lineage>
        <taxon>Eukaryota</taxon>
        <taxon>Metazoa</taxon>
        <taxon>Chordata</taxon>
        <taxon>Craniata</taxon>
        <taxon>Vertebrata</taxon>
        <taxon>Euteleostomi</taxon>
        <taxon>Archelosauria</taxon>
        <taxon>Archosauria</taxon>
        <taxon>Dinosauria</taxon>
        <taxon>Saurischia</taxon>
        <taxon>Theropoda</taxon>
        <taxon>Coelurosauria</taxon>
        <taxon>Aves</taxon>
        <taxon>Neognathae</taxon>
        <taxon>Neoaves</taxon>
        <taxon>Columbimorphae</taxon>
        <taxon>Columbiformes</taxon>
        <taxon>Columbidae</taxon>
        <taxon>Columba</taxon>
    </lineage>
</organism>
<comment type="subcellular location">
    <subcellularLocation>
        <location evidence="2">Cytoplasm</location>
    </subcellularLocation>
    <subcellularLocation>
        <location evidence="1">Nucleus</location>
    </subcellularLocation>
</comment>
<dbReference type="FunFam" id="2.60.40.10:FF:000050">
    <property type="entry name" value="Titin isoform B"/>
    <property type="match status" value="1"/>
</dbReference>
<evidence type="ECO:0000256" key="6">
    <source>
        <dbReference type="ARBA" id="ARBA00022737"/>
    </source>
</evidence>
<dbReference type="PROSITE" id="PS50835">
    <property type="entry name" value="IG_LIKE"/>
    <property type="match status" value="12"/>
</dbReference>
<feature type="domain" description="Ig-like" evidence="10">
    <location>
        <begin position="1321"/>
        <end position="1413"/>
    </location>
</feature>
<dbReference type="PANTHER" id="PTHR35971:SF5">
    <property type="entry name" value="OBSCURIN LIKE CYTOSKELETAL ADAPTOR 1"/>
    <property type="match status" value="1"/>
</dbReference>
<evidence type="ECO:0000256" key="7">
    <source>
        <dbReference type="ARBA" id="ARBA00023157"/>
    </source>
</evidence>
<keyword evidence="12" id="KW-1185">Reference proteome</keyword>
<keyword evidence="9" id="KW-0393">Immunoglobulin domain</keyword>